<dbReference type="PROSITE" id="PS00280">
    <property type="entry name" value="BPTI_KUNITZ_1"/>
    <property type="match status" value="2"/>
</dbReference>
<organism evidence="11 12">
    <name type="scientific">Takifugu flavidus</name>
    <name type="common">sansaifugu</name>
    <dbReference type="NCBI Taxonomy" id="433684"/>
    <lineage>
        <taxon>Eukaryota</taxon>
        <taxon>Metazoa</taxon>
        <taxon>Chordata</taxon>
        <taxon>Craniata</taxon>
        <taxon>Vertebrata</taxon>
        <taxon>Euteleostomi</taxon>
        <taxon>Actinopterygii</taxon>
        <taxon>Neopterygii</taxon>
        <taxon>Teleostei</taxon>
        <taxon>Neoteleostei</taxon>
        <taxon>Acanthomorphata</taxon>
        <taxon>Eupercaria</taxon>
        <taxon>Tetraodontiformes</taxon>
        <taxon>Tetradontoidea</taxon>
        <taxon>Tetraodontidae</taxon>
        <taxon>Takifugu</taxon>
    </lineage>
</organism>
<proteinExistence type="predicted"/>
<dbReference type="FunFam" id="4.10.410.10:FF:000006">
    <property type="entry name" value="Serine peptidase inhibitor, Kunitz type 1"/>
    <property type="match status" value="1"/>
</dbReference>
<dbReference type="CDD" id="cd00109">
    <property type="entry name" value="Kunitz-type"/>
    <property type="match status" value="1"/>
</dbReference>
<dbReference type="PRINTS" id="PR00759">
    <property type="entry name" value="BASICPTASE"/>
</dbReference>
<dbReference type="Pfam" id="PF07502">
    <property type="entry name" value="MANEC"/>
    <property type="match status" value="1"/>
</dbReference>
<feature type="domain" description="BPTI/Kunitz inhibitor" evidence="10">
    <location>
        <begin position="311"/>
        <end position="361"/>
    </location>
</feature>
<evidence type="ECO:0000259" key="10">
    <source>
        <dbReference type="PROSITE" id="PS50279"/>
    </source>
</evidence>
<dbReference type="EMBL" id="RHFK02000750">
    <property type="protein sequence ID" value="TWW53284.1"/>
    <property type="molecule type" value="Genomic_DNA"/>
</dbReference>
<dbReference type="AlphaFoldDB" id="A0A5C6MDM1"/>
<dbReference type="FunFam" id="4.10.410.10:FF:000004">
    <property type="entry name" value="Tissue factor pathway inhibitor"/>
    <property type="match status" value="1"/>
</dbReference>
<evidence type="ECO:0000313" key="11">
    <source>
        <dbReference type="EMBL" id="TWW53284.1"/>
    </source>
</evidence>
<evidence type="ECO:0000256" key="7">
    <source>
        <dbReference type="SAM" id="MobiDB-lite"/>
    </source>
</evidence>
<feature type="compositionally biased region" description="Basic and acidic residues" evidence="7">
    <location>
        <begin position="213"/>
        <end position="226"/>
    </location>
</feature>
<feature type="signal peptide" evidence="9">
    <location>
        <begin position="1"/>
        <end position="15"/>
    </location>
</feature>
<evidence type="ECO:0000256" key="3">
    <source>
        <dbReference type="ARBA" id="ARBA00022900"/>
    </source>
</evidence>
<dbReference type="Proteomes" id="UP000324091">
    <property type="component" value="Unassembled WGS sequence"/>
</dbReference>
<dbReference type="FunFam" id="4.10.410.10:FF:000020">
    <property type="entry name" value="Collagen, type VI, alpha 3"/>
    <property type="match status" value="1"/>
</dbReference>
<dbReference type="GO" id="GO:0016020">
    <property type="term" value="C:membrane"/>
    <property type="evidence" value="ECO:0007669"/>
    <property type="project" value="UniProtKB-SubCell"/>
</dbReference>
<keyword evidence="3" id="KW-0722">Serine protease inhibitor</keyword>
<feature type="transmembrane region" description="Helical" evidence="8">
    <location>
        <begin position="376"/>
        <end position="402"/>
    </location>
</feature>
<evidence type="ECO:0000313" key="12">
    <source>
        <dbReference type="Proteomes" id="UP000324091"/>
    </source>
</evidence>
<feature type="region of interest" description="Disordered" evidence="7">
    <location>
        <begin position="94"/>
        <end position="131"/>
    </location>
</feature>
<feature type="domain" description="BPTI/Kunitz inhibitor" evidence="10">
    <location>
        <begin position="239"/>
        <end position="289"/>
    </location>
</feature>
<accession>A0A5C6MDM1</accession>
<dbReference type="PANTHER" id="PTHR47247">
    <property type="entry name" value="KUNITZ-TYPE PROTEASE INHIBITOR 2"/>
    <property type="match status" value="1"/>
</dbReference>
<dbReference type="PROSITE" id="PS50279">
    <property type="entry name" value="BPTI_KUNITZ_2"/>
    <property type="match status" value="3"/>
</dbReference>
<keyword evidence="4 8" id="KW-0472">Membrane</keyword>
<feature type="domain" description="BPTI/Kunitz inhibitor" evidence="10">
    <location>
        <begin position="135"/>
        <end position="185"/>
    </location>
</feature>
<dbReference type="SUPFAM" id="SSF57362">
    <property type="entry name" value="BPTI-like"/>
    <property type="match status" value="3"/>
</dbReference>
<dbReference type="InterPro" id="IPR036880">
    <property type="entry name" value="Kunitz_BPTI_sf"/>
</dbReference>
<feature type="region of interest" description="Disordered" evidence="7">
    <location>
        <begin position="418"/>
        <end position="443"/>
    </location>
</feature>
<keyword evidence="6" id="KW-0325">Glycoprotein</keyword>
<keyword evidence="5" id="KW-1015">Disulfide bond</keyword>
<evidence type="ECO:0000256" key="4">
    <source>
        <dbReference type="ARBA" id="ARBA00023136"/>
    </source>
</evidence>
<dbReference type="InterPro" id="IPR002223">
    <property type="entry name" value="Kunitz_BPTI"/>
</dbReference>
<dbReference type="CDD" id="cd22622">
    <property type="entry name" value="Kunitz_HAI2_2-like"/>
    <property type="match status" value="1"/>
</dbReference>
<evidence type="ECO:0000256" key="8">
    <source>
        <dbReference type="SAM" id="Phobius"/>
    </source>
</evidence>
<dbReference type="InterPro" id="IPR013980">
    <property type="entry name" value="MANSC_dom"/>
</dbReference>
<dbReference type="Pfam" id="PF00014">
    <property type="entry name" value="Kunitz_BPTI"/>
    <property type="match status" value="3"/>
</dbReference>
<evidence type="ECO:0000256" key="1">
    <source>
        <dbReference type="ARBA" id="ARBA00004370"/>
    </source>
</evidence>
<keyword evidence="12" id="KW-1185">Reference proteome</keyword>
<evidence type="ECO:0000256" key="2">
    <source>
        <dbReference type="ARBA" id="ARBA00022690"/>
    </source>
</evidence>
<dbReference type="PANTHER" id="PTHR47247:SF1">
    <property type="entry name" value="KUNITZ-TYPE PROTEASE INHIBITOR 2"/>
    <property type="match status" value="1"/>
</dbReference>
<comment type="subcellular location">
    <subcellularLocation>
        <location evidence="1">Membrane</location>
    </subcellularLocation>
</comment>
<protein>
    <submittedName>
        <fullName evidence="11">Kunitz-type protease inhibitor 2 Hepatocyte growth factor activator inhibitor type 2</fullName>
    </submittedName>
</protein>
<dbReference type="InterPro" id="IPR020901">
    <property type="entry name" value="Prtase_inh_Kunz-CS"/>
</dbReference>
<comment type="caution">
    <text evidence="11">The sequence shown here is derived from an EMBL/GenBank/DDBJ whole genome shotgun (WGS) entry which is preliminary data.</text>
</comment>
<feature type="region of interest" description="Disordered" evidence="7">
    <location>
        <begin position="192"/>
        <end position="226"/>
    </location>
</feature>
<dbReference type="SMART" id="SM00131">
    <property type="entry name" value="KU"/>
    <property type="match status" value="3"/>
</dbReference>
<evidence type="ECO:0000256" key="5">
    <source>
        <dbReference type="ARBA" id="ARBA00023157"/>
    </source>
</evidence>
<feature type="chain" id="PRO_5023037574" evidence="9">
    <location>
        <begin position="16"/>
        <end position="443"/>
    </location>
</feature>
<evidence type="ECO:0000256" key="9">
    <source>
        <dbReference type="SAM" id="SignalP"/>
    </source>
</evidence>
<dbReference type="Gene3D" id="4.10.410.10">
    <property type="entry name" value="Pancreatic trypsin inhibitor Kunitz domain"/>
    <property type="match status" value="3"/>
</dbReference>
<keyword evidence="9" id="KW-0732">Signal</keyword>
<reference evidence="11 12" key="1">
    <citation type="submission" date="2019-04" db="EMBL/GenBank/DDBJ databases">
        <title>Chromosome genome assembly for Takifugu flavidus.</title>
        <authorList>
            <person name="Xiao S."/>
        </authorList>
    </citation>
    <scope>NUCLEOTIDE SEQUENCE [LARGE SCALE GENOMIC DNA]</scope>
    <source>
        <strain evidence="11">HTHZ2018</strain>
        <tissue evidence="11">Muscle</tissue>
    </source>
</reference>
<name>A0A5C6MDM1_9TELE</name>
<evidence type="ECO:0000256" key="6">
    <source>
        <dbReference type="ARBA" id="ARBA00023180"/>
    </source>
</evidence>
<keyword evidence="2" id="KW-0646">Protease inhibitor</keyword>
<gene>
    <name evidence="11" type="ORF">D4764_0092110</name>
</gene>
<keyword evidence="8" id="KW-0812">Transmembrane</keyword>
<dbReference type="GO" id="GO:0004867">
    <property type="term" value="F:serine-type endopeptidase inhibitor activity"/>
    <property type="evidence" value="ECO:0007669"/>
    <property type="project" value="UniProtKB-KW"/>
</dbReference>
<sequence>MNLFWFLLGAGLVLGCEWDSSEDQSLDLTYSPHLGDPLNVTDGEECKTACCLLEGCDVAMVGGPQDGPLTCYLVTCRILGSDQCRLLNKSQSRSQVHRKRQEPGSESLIKPLFGEPKPEKNEEKNQKDENREIRCRLPMKVGSCRAAFPKFYYDVTNQSCRDFIYGGCEANANNFDSKEECETACKGVTGSFLPHDSTPPPNKRAPKALHASHSVESERTFESEDTPKVISAEEFAELCEAEPDVGPCRAMFRHWYYDSKVGSCKGFTYGGCRGNKNNYVTEQSCMDTCTGVTVLPALQKSHVADDSEEHCQLMPDAGPCRAAFPMFFYDPSTDTCQSFIYGGCHGNGNRYSSREDCMSRCSFDVGVNSGRAESRWTAGLFLFITLTAISALLLAALIIFTLKRRAFGHVPSSMSDKQELLPEADQLSVESLSIPDSPKVDQA</sequence>
<keyword evidence="8" id="KW-1133">Transmembrane helix</keyword>
<feature type="compositionally biased region" description="Basic and acidic residues" evidence="7">
    <location>
        <begin position="116"/>
        <end position="131"/>
    </location>
</feature>